<accession>A0A022QK14</accession>
<evidence type="ECO:0000256" key="2">
    <source>
        <dbReference type="SAM" id="Coils"/>
    </source>
</evidence>
<dbReference type="GO" id="GO:0000149">
    <property type="term" value="F:SNARE binding"/>
    <property type="evidence" value="ECO:0000318"/>
    <property type="project" value="GO_Central"/>
</dbReference>
<organism evidence="6 7">
    <name type="scientific">Erythranthe guttata</name>
    <name type="common">Yellow monkey flower</name>
    <name type="synonym">Mimulus guttatus</name>
    <dbReference type="NCBI Taxonomy" id="4155"/>
    <lineage>
        <taxon>Eukaryota</taxon>
        <taxon>Viridiplantae</taxon>
        <taxon>Streptophyta</taxon>
        <taxon>Embryophyta</taxon>
        <taxon>Tracheophyta</taxon>
        <taxon>Spermatophyta</taxon>
        <taxon>Magnoliopsida</taxon>
        <taxon>eudicotyledons</taxon>
        <taxon>Gunneridae</taxon>
        <taxon>Pentapetalae</taxon>
        <taxon>asterids</taxon>
        <taxon>lamiids</taxon>
        <taxon>Lamiales</taxon>
        <taxon>Phrymaceae</taxon>
        <taxon>Erythranthe</taxon>
    </lineage>
</organism>
<keyword evidence="4" id="KW-1133">Transmembrane helix</keyword>
<dbReference type="SUPFAM" id="SSF47661">
    <property type="entry name" value="t-snare proteins"/>
    <property type="match status" value="1"/>
</dbReference>
<dbReference type="GO" id="GO:0006886">
    <property type="term" value="P:intracellular protein transport"/>
    <property type="evidence" value="ECO:0000318"/>
    <property type="project" value="GO_Central"/>
</dbReference>
<keyword evidence="1" id="KW-0813">Transport</keyword>
<feature type="transmembrane region" description="Helical" evidence="4">
    <location>
        <begin position="299"/>
        <end position="318"/>
    </location>
</feature>
<dbReference type="STRING" id="4155.A0A022QK14"/>
<gene>
    <name evidence="6" type="ORF">MIMGU_mgv1a009836mg</name>
</gene>
<dbReference type="GO" id="GO:0006887">
    <property type="term" value="P:exocytosis"/>
    <property type="evidence" value="ECO:0000318"/>
    <property type="project" value="GO_Central"/>
</dbReference>
<dbReference type="GO" id="GO:0012505">
    <property type="term" value="C:endomembrane system"/>
    <property type="evidence" value="ECO:0000318"/>
    <property type="project" value="GO_Central"/>
</dbReference>
<dbReference type="SMART" id="SM00503">
    <property type="entry name" value="SynN"/>
    <property type="match status" value="1"/>
</dbReference>
<dbReference type="PhylomeDB" id="A0A022QK14"/>
<dbReference type="InterPro" id="IPR010989">
    <property type="entry name" value="SNARE"/>
</dbReference>
<proteinExistence type="predicted"/>
<dbReference type="AlphaFoldDB" id="A0A022QK14"/>
<dbReference type="GO" id="GO:0006906">
    <property type="term" value="P:vesicle fusion"/>
    <property type="evidence" value="ECO:0000318"/>
    <property type="project" value="GO_Central"/>
</dbReference>
<dbReference type="EMBL" id="KI631456">
    <property type="protein sequence ID" value="EYU27909.1"/>
    <property type="molecule type" value="Genomic_DNA"/>
</dbReference>
<evidence type="ECO:0000313" key="7">
    <source>
        <dbReference type="Proteomes" id="UP000030748"/>
    </source>
</evidence>
<feature type="compositionally biased region" description="Gly residues" evidence="3">
    <location>
        <begin position="250"/>
        <end position="260"/>
    </location>
</feature>
<keyword evidence="4" id="KW-0472">Membrane</keyword>
<dbReference type="KEGG" id="egt:105968435"/>
<dbReference type="Gene3D" id="1.20.58.70">
    <property type="match status" value="1"/>
</dbReference>
<dbReference type="Proteomes" id="UP000030748">
    <property type="component" value="Unassembled WGS sequence"/>
</dbReference>
<dbReference type="InterPro" id="IPR006011">
    <property type="entry name" value="Syntaxin_N"/>
</dbReference>
<dbReference type="eggNOG" id="KOG0810">
    <property type="taxonomic scope" value="Eukaryota"/>
</dbReference>
<evidence type="ECO:0000256" key="3">
    <source>
        <dbReference type="SAM" id="MobiDB-lite"/>
    </source>
</evidence>
<feature type="coiled-coil region" evidence="2">
    <location>
        <begin position="54"/>
        <end position="101"/>
    </location>
</feature>
<name>A0A022QK14_ERYGU</name>
<evidence type="ECO:0000256" key="1">
    <source>
        <dbReference type="ARBA" id="ARBA00022927"/>
    </source>
</evidence>
<dbReference type="GO" id="GO:0048278">
    <property type="term" value="P:vesicle docking"/>
    <property type="evidence" value="ECO:0000318"/>
    <property type="project" value="GO_Central"/>
</dbReference>
<feature type="domain" description="Syntaxin N-terminal" evidence="5">
    <location>
        <begin position="32"/>
        <end position="158"/>
    </location>
</feature>
<sequence>MEGGAAFDGSFKIYVDPKDGQTYPDDVEMGRNGGYGLEIFSKEVEMVKEDINGANKLYSKVQDLNEEIKIAQNAKAMKELRARLNADLDHLLKLAKQINKKFDGLVRANAAQRKVAATGSGVCDDQTRANMISDLGEDVKQLMRKFQGLRANMETDHRQLIESRYFGITREKATAEAIDNLIANEVPESPLHHAMQEHGRGPVLDAVAEIQERRDTMKETRKSLMGLHQILLGIATPVVPASAAAAADGQTGGSKGGGAGPPSPVENYPVVVVGGGGHVAAKSGTGGLNDYEKETRNQAYIAIVVALVILITIIVLILRTEYTIENGAAS</sequence>
<reference evidence="6 7" key="1">
    <citation type="journal article" date="2013" name="Proc. Natl. Acad. Sci. U.S.A.">
        <title>Fine-scale variation in meiotic recombination in Mimulus inferred from population shotgun sequencing.</title>
        <authorList>
            <person name="Hellsten U."/>
            <person name="Wright K.M."/>
            <person name="Jenkins J."/>
            <person name="Shu S."/>
            <person name="Yuan Y."/>
            <person name="Wessler S.R."/>
            <person name="Schmutz J."/>
            <person name="Willis J.H."/>
            <person name="Rokhsar D.S."/>
        </authorList>
    </citation>
    <scope>NUCLEOTIDE SEQUENCE [LARGE SCALE GENOMIC DNA]</scope>
    <source>
        <strain evidence="7">cv. DUN x IM62</strain>
    </source>
</reference>
<dbReference type="Pfam" id="PF00804">
    <property type="entry name" value="Syntaxin"/>
    <property type="match status" value="1"/>
</dbReference>
<evidence type="ECO:0000313" key="6">
    <source>
        <dbReference type="EMBL" id="EYU27909.1"/>
    </source>
</evidence>
<dbReference type="OrthoDB" id="909709at2759"/>
<evidence type="ECO:0000256" key="4">
    <source>
        <dbReference type="SAM" id="Phobius"/>
    </source>
</evidence>
<evidence type="ECO:0000259" key="5">
    <source>
        <dbReference type="SMART" id="SM00503"/>
    </source>
</evidence>
<keyword evidence="4" id="KW-0812">Transmembrane</keyword>
<keyword evidence="2" id="KW-0175">Coiled coil</keyword>
<feature type="region of interest" description="Disordered" evidence="3">
    <location>
        <begin position="246"/>
        <end position="267"/>
    </location>
</feature>
<keyword evidence="7" id="KW-1185">Reference proteome</keyword>
<protein>
    <recommendedName>
        <fullName evidence="5">Syntaxin N-terminal domain-containing protein</fullName>
    </recommendedName>
</protein>
<dbReference type="GO" id="GO:0031201">
    <property type="term" value="C:SNARE complex"/>
    <property type="evidence" value="ECO:0000318"/>
    <property type="project" value="GO_Central"/>
</dbReference>
<keyword evidence="1" id="KW-0653">Protein transport</keyword>
<dbReference type="GO" id="GO:0005886">
    <property type="term" value="C:plasma membrane"/>
    <property type="evidence" value="ECO:0000318"/>
    <property type="project" value="GO_Central"/>
</dbReference>
<dbReference type="GO" id="GO:0005484">
    <property type="term" value="F:SNAP receptor activity"/>
    <property type="evidence" value="ECO:0000318"/>
    <property type="project" value="GO_Central"/>
</dbReference>